<evidence type="ECO:0000256" key="1">
    <source>
        <dbReference type="SAM" id="MobiDB-lite"/>
    </source>
</evidence>
<feature type="compositionally biased region" description="Low complexity" evidence="1">
    <location>
        <begin position="182"/>
        <end position="198"/>
    </location>
</feature>
<keyword evidence="3" id="KW-1185">Reference proteome</keyword>
<evidence type="ECO:0000313" key="2">
    <source>
        <dbReference type="EMBL" id="MPC89760.1"/>
    </source>
</evidence>
<accession>A0A5B7IZ13</accession>
<evidence type="ECO:0000313" key="3">
    <source>
        <dbReference type="Proteomes" id="UP000324222"/>
    </source>
</evidence>
<proteinExistence type="predicted"/>
<name>A0A5B7IZ13_PORTR</name>
<sequence>MIGWLPAFVSIEHIAAAWDEVQNNTMNVVWRKVWPEVVRNFRGFDPIPRQEDLQQEIAGLANSAHLLAEGEDAINADDIAELVESHADDLSAEDLVEQQQELAAGEEVEEESPVPKVTTLVDLTAVVQSGLDFINVVLARDGNADRSFKVQTAVQALLRPYEESLRQKRARGKQTNITKFFTSSAATSLPPLSPSPELAAKRARSASPSLTSPPSRSSSEEDEM</sequence>
<dbReference type="Proteomes" id="UP000324222">
    <property type="component" value="Unassembled WGS sequence"/>
</dbReference>
<dbReference type="EMBL" id="VSRR010082080">
    <property type="protein sequence ID" value="MPC89760.1"/>
    <property type="molecule type" value="Genomic_DNA"/>
</dbReference>
<protein>
    <recommendedName>
        <fullName evidence="4">DDE-1 domain-containing protein</fullName>
    </recommendedName>
</protein>
<dbReference type="AlphaFoldDB" id="A0A5B7IZ13"/>
<dbReference type="OrthoDB" id="7422307at2759"/>
<organism evidence="2 3">
    <name type="scientific">Portunus trituberculatus</name>
    <name type="common">Swimming crab</name>
    <name type="synonym">Neptunus trituberculatus</name>
    <dbReference type="NCBI Taxonomy" id="210409"/>
    <lineage>
        <taxon>Eukaryota</taxon>
        <taxon>Metazoa</taxon>
        <taxon>Ecdysozoa</taxon>
        <taxon>Arthropoda</taxon>
        <taxon>Crustacea</taxon>
        <taxon>Multicrustacea</taxon>
        <taxon>Malacostraca</taxon>
        <taxon>Eumalacostraca</taxon>
        <taxon>Eucarida</taxon>
        <taxon>Decapoda</taxon>
        <taxon>Pleocyemata</taxon>
        <taxon>Brachyura</taxon>
        <taxon>Eubrachyura</taxon>
        <taxon>Portunoidea</taxon>
        <taxon>Portunidae</taxon>
        <taxon>Portuninae</taxon>
        <taxon>Portunus</taxon>
    </lineage>
</organism>
<evidence type="ECO:0008006" key="4">
    <source>
        <dbReference type="Google" id="ProtNLM"/>
    </source>
</evidence>
<gene>
    <name evidence="2" type="ORF">E2C01_084719</name>
</gene>
<feature type="compositionally biased region" description="Low complexity" evidence="1">
    <location>
        <begin position="205"/>
        <end position="217"/>
    </location>
</feature>
<reference evidence="2 3" key="1">
    <citation type="submission" date="2019-05" db="EMBL/GenBank/DDBJ databases">
        <title>Another draft genome of Portunus trituberculatus and its Hox gene families provides insights of decapod evolution.</title>
        <authorList>
            <person name="Jeong J.-H."/>
            <person name="Song I."/>
            <person name="Kim S."/>
            <person name="Choi T."/>
            <person name="Kim D."/>
            <person name="Ryu S."/>
            <person name="Kim W."/>
        </authorList>
    </citation>
    <scope>NUCLEOTIDE SEQUENCE [LARGE SCALE GENOMIC DNA]</scope>
    <source>
        <tissue evidence="2">Muscle</tissue>
    </source>
</reference>
<comment type="caution">
    <text evidence="2">The sequence shown here is derived from an EMBL/GenBank/DDBJ whole genome shotgun (WGS) entry which is preliminary data.</text>
</comment>
<feature type="region of interest" description="Disordered" evidence="1">
    <location>
        <begin position="182"/>
        <end position="224"/>
    </location>
</feature>